<keyword evidence="2" id="KW-1185">Reference proteome</keyword>
<proteinExistence type="predicted"/>
<dbReference type="STRING" id="582515.KR51_00026880"/>
<name>U5DIE0_9CHRO</name>
<evidence type="ECO:0000313" key="2">
    <source>
        <dbReference type="Proteomes" id="UP000016960"/>
    </source>
</evidence>
<accession>U5DIE0</accession>
<reference evidence="1 2" key="1">
    <citation type="submission" date="2013-05" db="EMBL/GenBank/DDBJ databases">
        <title>Draft genome sequence of Rubidibacter lacunae KORDI 51-2.</title>
        <authorList>
            <person name="Choi D.H."/>
            <person name="Noh J.H."/>
            <person name="Kwon K.-K."/>
            <person name="Lee J.-H."/>
            <person name="Ryu J.-Y."/>
        </authorList>
    </citation>
    <scope>NUCLEOTIDE SEQUENCE [LARGE SCALE GENOMIC DNA]</scope>
    <source>
        <strain evidence="1 2">KORDI 51-2</strain>
    </source>
</reference>
<sequence length="96" mass="10326">MAELGGRSCYPTPIGLQTLNNPVAAGNAMPTRPVCLGRLAATIPTQRCGWCLRRGARRDRETVQIPTAFIGRFVVKRYHCPTSPVLSKGALGGLPH</sequence>
<organism evidence="1 2">
    <name type="scientific">Rubidibacter lacunae KORDI 51-2</name>
    <dbReference type="NCBI Taxonomy" id="582515"/>
    <lineage>
        <taxon>Bacteria</taxon>
        <taxon>Bacillati</taxon>
        <taxon>Cyanobacteriota</taxon>
        <taxon>Cyanophyceae</taxon>
        <taxon>Oscillatoriophycideae</taxon>
        <taxon>Chroococcales</taxon>
        <taxon>Aphanothecaceae</taxon>
        <taxon>Rubidibacter</taxon>
    </lineage>
</organism>
<dbReference type="EMBL" id="ASSJ01000070">
    <property type="protein sequence ID" value="ERN40702.1"/>
    <property type="molecule type" value="Genomic_DNA"/>
</dbReference>
<dbReference type="AlphaFoldDB" id="U5DIE0"/>
<protein>
    <submittedName>
        <fullName evidence="1">Uncharacterized protein</fullName>
    </submittedName>
</protein>
<dbReference type="RefSeq" id="WP_022608120.1">
    <property type="nucleotide sequence ID" value="NZ_ASSJ01000070.1"/>
</dbReference>
<gene>
    <name evidence="1" type="ORF">KR51_00026880</name>
</gene>
<comment type="caution">
    <text evidence="1">The sequence shown here is derived from an EMBL/GenBank/DDBJ whole genome shotgun (WGS) entry which is preliminary data.</text>
</comment>
<dbReference type="Proteomes" id="UP000016960">
    <property type="component" value="Unassembled WGS sequence"/>
</dbReference>
<evidence type="ECO:0000313" key="1">
    <source>
        <dbReference type="EMBL" id="ERN40702.1"/>
    </source>
</evidence>
<dbReference type="InParanoid" id="U5DIE0"/>